<protein>
    <submittedName>
        <fullName evidence="1">TIGR02677 family protein</fullName>
    </submittedName>
</protein>
<gene>
    <name evidence="1" type="ORF">BSK52_11905</name>
</gene>
<evidence type="ECO:0000313" key="1">
    <source>
        <dbReference type="EMBL" id="OMD41128.1"/>
    </source>
</evidence>
<dbReference type="Pfam" id="PF09660">
    <property type="entry name" value="DUF2397"/>
    <property type="match status" value="1"/>
</dbReference>
<proteinExistence type="predicted"/>
<dbReference type="NCBIfam" id="TIGR02677">
    <property type="entry name" value="TIGR02677 family protein"/>
    <property type="match status" value="1"/>
</dbReference>
<reference evidence="1 2" key="1">
    <citation type="submission" date="2016-10" db="EMBL/GenBank/DDBJ databases">
        <title>Paenibacillus species isolates.</title>
        <authorList>
            <person name="Beno S.M."/>
        </authorList>
    </citation>
    <scope>NUCLEOTIDE SEQUENCE [LARGE SCALE GENOMIC DNA]</scope>
    <source>
        <strain evidence="1 2">FSL H7-0710</strain>
    </source>
</reference>
<dbReference type="AlphaFoldDB" id="A0A1R0Y1D5"/>
<dbReference type="EMBL" id="MPTC01000008">
    <property type="protein sequence ID" value="OMD41128.1"/>
    <property type="molecule type" value="Genomic_DNA"/>
</dbReference>
<dbReference type="OrthoDB" id="1639410at2"/>
<name>A0A1R0Y1D5_9BACL</name>
<comment type="caution">
    <text evidence="1">The sequence shown here is derived from an EMBL/GenBank/DDBJ whole genome shotgun (WGS) entry which is preliminary data.</text>
</comment>
<dbReference type="Proteomes" id="UP000187439">
    <property type="component" value="Unassembled WGS sequence"/>
</dbReference>
<evidence type="ECO:0000313" key="2">
    <source>
        <dbReference type="Proteomes" id="UP000187439"/>
    </source>
</evidence>
<dbReference type="RefSeq" id="WP_076119282.1">
    <property type="nucleotide sequence ID" value="NZ_MPTC01000008.1"/>
</dbReference>
<organism evidence="1 2">
    <name type="scientific">Paenibacillus odorifer</name>
    <dbReference type="NCBI Taxonomy" id="189426"/>
    <lineage>
        <taxon>Bacteria</taxon>
        <taxon>Bacillati</taxon>
        <taxon>Bacillota</taxon>
        <taxon>Bacilli</taxon>
        <taxon>Bacillales</taxon>
        <taxon>Paenibacillaceae</taxon>
        <taxon>Paenibacillus</taxon>
    </lineage>
</organism>
<sequence length="504" mass="59710">MEATLFSDVREASYLSTKKTHRYRPIIRYMYEQKRIFNTEVLPIEIFNYLIQHPRFDDYTMEELIADLNALVKSNNLTEIPDNTEVEGIEDFKRNRRLFVLTDFTFEIEKMLTSFEKNFHRIGTSLEPTLPEKLYNSLHRLREFSRRKNMDKEDLVFLNEVWEDMFDKFFKLDSNASMYLSHINAEKLEVIMAQPDAFIVFKDEFVAYLTNFILELKKNAPYIEQLLRDIEGSGFAILKKYLIQFQRSIPKTEVIPDSDFEMAYDEVWLGVTHWFISRDEKESKVRQLERRTNSSIVRVTKLAQQAAERQFYTRNRKTDYLHLAKMVHQQNNLEEAGELFSFLFGFDNIKHFKTNGKETDSAKYTIWDCQPEEVDITYRAKQPTDKQTKRSLKVPAMGEEALQRKRMLEAQRDYEEKEIKKLLDCNYLALRELGTVEPFIRNAILTWINKGMLSKMQDSNICEGRTEHGVKFKLAQVSDDIIELHSPDGILTLPDYEFTFSEVK</sequence>
<dbReference type="InterPro" id="IPR013493">
    <property type="entry name" value="CHP02677"/>
</dbReference>
<accession>A0A1R0Y1D5</accession>